<dbReference type="Pfam" id="PF11899">
    <property type="entry name" value="DUF3419"/>
    <property type="match status" value="1"/>
</dbReference>
<dbReference type="InterPro" id="IPR029063">
    <property type="entry name" value="SAM-dependent_MTases_sf"/>
</dbReference>
<dbReference type="PANTHER" id="PTHR47473:SF1">
    <property type="entry name" value="METHYLTRANSFERASE DOMAIN-CONTAINING PROTEIN"/>
    <property type="match status" value="1"/>
</dbReference>
<dbReference type="AlphaFoldDB" id="A0A0B3SSY2"/>
<evidence type="ECO:0000313" key="2">
    <source>
        <dbReference type="Proteomes" id="UP000030960"/>
    </source>
</evidence>
<reference evidence="1 2" key="1">
    <citation type="submission" date="2014-10" db="EMBL/GenBank/DDBJ databases">
        <title>Genome sequence of Ponticoccus sp. strain UMTAT08 isolated from clonal culture of toxic dinoflagellate Alexandrium tamiyavanichii.</title>
        <authorList>
            <person name="Gan H.Y."/>
            <person name="Muhd D.-D."/>
            <person name="Mohd Noor M.E."/>
            <person name="Yeong Y.S."/>
            <person name="Usup G."/>
        </authorList>
    </citation>
    <scope>NUCLEOTIDE SEQUENCE [LARGE SCALE GENOMIC DNA]</scope>
    <source>
        <strain evidence="1 2">UMTAT08</strain>
    </source>
</reference>
<dbReference type="EMBL" id="JSUQ01000006">
    <property type="protein sequence ID" value="KHQ53579.1"/>
    <property type="molecule type" value="Genomic_DNA"/>
</dbReference>
<protein>
    <submittedName>
        <fullName evidence="1">S-adenosylmethionine-diacylglycerol 3-amino-3-carboxypropyltransferase</fullName>
    </submittedName>
</protein>
<proteinExistence type="predicted"/>
<dbReference type="PANTHER" id="PTHR47473">
    <property type="entry name" value="BTA1P"/>
    <property type="match status" value="1"/>
</dbReference>
<sequence length="363" mass="40835">MDDRGIDQRASFERIRYAQAWEDADVLTQAMGDVSGGDLVAVCASGDNALALLLTDPARVFAVDISPAQIECLNLRLGAYKALTHSEFLELMGARHSTRRAMLLARALSDAPGQTRAFWTALTPQVEAFGAGGLGKFEGYFRMFSRYLLPLVHSRKTIDAIFEPRDRAAREVFFDNRFNTWRWRLLVRLFFSRAAMGMLGRDPAFFEHVQGSVADHVFSRLRHAGVDTDPAQNPYLHWIMKRCHGTALPLPWRAEAHEVIRSRLDRIQPVQGTAEALTLGGVAGFYLSDIFEYMSPELAAQVYGTFLDMARPGARLVYWNMMAPRRVPPALAHRVKTLGDLETRLKAQDMAFFYSDFVVEEVG</sequence>
<dbReference type="Proteomes" id="UP000030960">
    <property type="component" value="Unassembled WGS sequence"/>
</dbReference>
<dbReference type="PATRIC" id="fig|1515334.3.peg.1572"/>
<comment type="caution">
    <text evidence="1">The sequence shown here is derived from an EMBL/GenBank/DDBJ whole genome shotgun (WGS) entry which is preliminary data.</text>
</comment>
<dbReference type="InterPro" id="IPR021829">
    <property type="entry name" value="DUF3419"/>
</dbReference>
<evidence type="ECO:0000313" key="1">
    <source>
        <dbReference type="EMBL" id="KHQ53579.1"/>
    </source>
</evidence>
<gene>
    <name evidence="1" type="ORF">OA50_01566</name>
</gene>
<dbReference type="OrthoDB" id="1522784at2"/>
<dbReference type="RefSeq" id="WP_043139485.1">
    <property type="nucleotide sequence ID" value="NZ_JSUQ01000006.1"/>
</dbReference>
<accession>A0A0B3SSY2</accession>
<dbReference type="GO" id="GO:0016740">
    <property type="term" value="F:transferase activity"/>
    <property type="evidence" value="ECO:0007669"/>
    <property type="project" value="UniProtKB-KW"/>
</dbReference>
<keyword evidence="1" id="KW-0808">Transferase</keyword>
<organism evidence="1 2">
    <name type="scientific">Mameliella alba</name>
    <dbReference type="NCBI Taxonomy" id="561184"/>
    <lineage>
        <taxon>Bacteria</taxon>
        <taxon>Pseudomonadati</taxon>
        <taxon>Pseudomonadota</taxon>
        <taxon>Alphaproteobacteria</taxon>
        <taxon>Rhodobacterales</taxon>
        <taxon>Roseobacteraceae</taxon>
        <taxon>Mameliella</taxon>
    </lineage>
</organism>
<name>A0A0B3SSY2_9RHOB</name>
<keyword evidence="2" id="KW-1185">Reference proteome</keyword>
<dbReference type="SUPFAM" id="SSF53335">
    <property type="entry name" value="S-adenosyl-L-methionine-dependent methyltransferases"/>
    <property type="match status" value="1"/>
</dbReference>
<dbReference type="STRING" id="561184.SAMN05216376_101270"/>